<dbReference type="Proteomes" id="UP000509448">
    <property type="component" value="Chromosome"/>
</dbReference>
<proteinExistence type="predicted"/>
<dbReference type="EMBL" id="AP018732">
    <property type="protein sequence ID" value="BBE42526.1"/>
    <property type="molecule type" value="Genomic_DNA"/>
</dbReference>
<protein>
    <submittedName>
        <fullName evidence="1">Uncharacterized protein</fullName>
    </submittedName>
</protein>
<name>A0A4P2VD17_9ARCH</name>
<organism evidence="1 2">
    <name type="scientific">Conexivisphaera calida</name>
    <dbReference type="NCBI Taxonomy" id="1874277"/>
    <lineage>
        <taxon>Archaea</taxon>
        <taxon>Nitrososphaerota</taxon>
        <taxon>Conexivisphaeria</taxon>
        <taxon>Conexivisphaerales</taxon>
        <taxon>Conexivisphaeraceae</taxon>
        <taxon>Conexivisphaera</taxon>
    </lineage>
</organism>
<dbReference type="AlphaFoldDB" id="A0A4P2VD17"/>
<keyword evidence="2" id="KW-1185">Reference proteome</keyword>
<evidence type="ECO:0000313" key="1">
    <source>
        <dbReference type="EMBL" id="BBE42526.1"/>
    </source>
</evidence>
<dbReference type="KEGG" id="ccai:NAS2_1137"/>
<reference evidence="1 2" key="1">
    <citation type="journal article" date="2019" name="ISME J.">
        <title>Isolation and characterization of a thermophilic sulfur- and iron-reducing thaumarchaeote from a terrestrial acidic hot spring.</title>
        <authorList>
            <person name="Kato S."/>
            <person name="Itoh T."/>
            <person name="Yuki M."/>
            <person name="Nagamori M."/>
            <person name="Ohnishi M."/>
            <person name="Uematsu K."/>
            <person name="Suzuki K."/>
            <person name="Takashina T."/>
            <person name="Ohkuma M."/>
        </authorList>
    </citation>
    <scope>NUCLEOTIDE SEQUENCE [LARGE SCALE GENOMIC DNA]</scope>
    <source>
        <strain evidence="1 2">NAS-02</strain>
    </source>
</reference>
<sequence>MELKPFTFGFYSGNSPARGLIASALLDKSLKDRYGGRVPVRGIAIVDRADADMDKLVGRTLEALSNAGVDVPPARVISVGPGLDVDAYVLFTRYEDIKSAGGRPVHFLGDLAGLPGHEVDDTFGDFSQLVPVLSDMIARALPSMLLMARYKHMGDIMVTLADLVERHRSAQGKMSNQSKDFSAAAASVEVLENLIFGLAAPDGPIRKYAEAYGNVCMCGGTMQLVSERYRDGIYELTFMCNRCGRKVTRYH</sequence>
<accession>A0A4P2VD17</accession>
<gene>
    <name evidence="1" type="ORF">NAS2_1137</name>
</gene>
<evidence type="ECO:0000313" key="2">
    <source>
        <dbReference type="Proteomes" id="UP000509448"/>
    </source>
</evidence>
<dbReference type="GeneID" id="55584948"/>
<dbReference type="RefSeq" id="WP_174448748.1">
    <property type="nucleotide sequence ID" value="NZ_AP018732.1"/>
</dbReference>